<protein>
    <submittedName>
        <fullName evidence="3">N-acetylmuramoyl-L-alanine amidase</fullName>
    </submittedName>
</protein>
<dbReference type="GO" id="GO:0030288">
    <property type="term" value="C:outer membrane-bounded periplasmic space"/>
    <property type="evidence" value="ECO:0007669"/>
    <property type="project" value="TreeGrafter"/>
</dbReference>
<feature type="domain" description="MurNAc-LAA" evidence="2">
    <location>
        <begin position="127"/>
        <end position="266"/>
    </location>
</feature>
<name>A0A9D1J5R0_9FIRM</name>
<evidence type="ECO:0000259" key="2">
    <source>
        <dbReference type="SMART" id="SM00646"/>
    </source>
</evidence>
<comment type="caution">
    <text evidence="3">The sequence shown here is derived from an EMBL/GenBank/DDBJ whole genome shotgun (WGS) entry which is preliminary data.</text>
</comment>
<reference evidence="3" key="2">
    <citation type="journal article" date="2021" name="PeerJ">
        <title>Extensive microbial diversity within the chicken gut microbiome revealed by metagenomics and culture.</title>
        <authorList>
            <person name="Gilroy R."/>
            <person name="Ravi A."/>
            <person name="Getino M."/>
            <person name="Pursley I."/>
            <person name="Horton D.L."/>
            <person name="Alikhan N.F."/>
            <person name="Baker D."/>
            <person name="Gharbi K."/>
            <person name="Hall N."/>
            <person name="Watson M."/>
            <person name="Adriaenssens E.M."/>
            <person name="Foster-Nyarko E."/>
            <person name="Jarju S."/>
            <person name="Secka A."/>
            <person name="Antonio M."/>
            <person name="Oren A."/>
            <person name="Chaudhuri R.R."/>
            <person name="La Ragione R."/>
            <person name="Hildebrand F."/>
            <person name="Pallen M.J."/>
        </authorList>
    </citation>
    <scope>NUCLEOTIDE SEQUENCE</scope>
    <source>
        <strain evidence="3">CHK189-12415</strain>
    </source>
</reference>
<dbReference type="EMBL" id="DVHA01000313">
    <property type="protein sequence ID" value="HIR61825.1"/>
    <property type="molecule type" value="Genomic_DNA"/>
</dbReference>
<dbReference type="Proteomes" id="UP000824241">
    <property type="component" value="Unassembled WGS sequence"/>
</dbReference>
<evidence type="ECO:0000313" key="3">
    <source>
        <dbReference type="EMBL" id="HIR61825.1"/>
    </source>
</evidence>
<accession>A0A9D1J5R0</accession>
<dbReference type="GO" id="GO:0008745">
    <property type="term" value="F:N-acetylmuramoyl-L-alanine amidase activity"/>
    <property type="evidence" value="ECO:0007669"/>
    <property type="project" value="InterPro"/>
</dbReference>
<reference evidence="3" key="1">
    <citation type="submission" date="2020-10" db="EMBL/GenBank/DDBJ databases">
        <authorList>
            <person name="Gilroy R."/>
        </authorList>
    </citation>
    <scope>NUCLEOTIDE SEQUENCE</scope>
    <source>
        <strain evidence="3">CHK189-12415</strain>
    </source>
</reference>
<dbReference type="CDD" id="cd02696">
    <property type="entry name" value="MurNAc-LAA"/>
    <property type="match status" value="1"/>
</dbReference>
<dbReference type="SMART" id="SM00646">
    <property type="entry name" value="Ami_3"/>
    <property type="match status" value="1"/>
</dbReference>
<dbReference type="AlphaFoldDB" id="A0A9D1J5R0"/>
<dbReference type="Gene3D" id="3.40.630.40">
    <property type="entry name" value="Zn-dependent exopeptidases"/>
    <property type="match status" value="1"/>
</dbReference>
<proteinExistence type="predicted"/>
<sequence length="287" mass="30501">MAWKKRKNSRRRRRFSYRFKLLCIGAAGVAALGVGIGIAAALLTGTDSPQAGPVSAASAEPEPDPGIIVAIDPGHGGTDLGAEGYCTESEITAWTAQALYDLLEADKRFTPVLTKDYDDYASVDDRAQAVNEMEAELLVSIHCNSDVYDSSSGFECYALPPSWEGHAESVSLAQAIVSAVSGSTSLRIRGENGVRYMYFSASGDRQVADFSDQTAYGAETFGLLDRVDCPAVLIEQFFVTSSEDNRNFGSESGCAELAQCYYEGICSYLGLDGGTEDLPTGVASIAG</sequence>
<evidence type="ECO:0000256" key="1">
    <source>
        <dbReference type="ARBA" id="ARBA00022801"/>
    </source>
</evidence>
<dbReference type="SUPFAM" id="SSF53187">
    <property type="entry name" value="Zn-dependent exopeptidases"/>
    <property type="match status" value="1"/>
</dbReference>
<organism evidence="3 4">
    <name type="scientific">Candidatus Faecivivens stercoravium</name>
    <dbReference type="NCBI Taxonomy" id="2840803"/>
    <lineage>
        <taxon>Bacteria</taxon>
        <taxon>Bacillati</taxon>
        <taxon>Bacillota</taxon>
        <taxon>Clostridia</taxon>
        <taxon>Eubacteriales</taxon>
        <taxon>Oscillospiraceae</taxon>
        <taxon>Oscillospiraceae incertae sedis</taxon>
        <taxon>Candidatus Faecivivens</taxon>
    </lineage>
</organism>
<dbReference type="InterPro" id="IPR050695">
    <property type="entry name" value="N-acetylmuramoyl_amidase_3"/>
</dbReference>
<dbReference type="InterPro" id="IPR002508">
    <property type="entry name" value="MurNAc-LAA_cat"/>
</dbReference>
<keyword evidence="1" id="KW-0378">Hydrolase</keyword>
<evidence type="ECO:0000313" key="4">
    <source>
        <dbReference type="Proteomes" id="UP000824241"/>
    </source>
</evidence>
<dbReference type="PANTHER" id="PTHR30404">
    <property type="entry name" value="N-ACETYLMURAMOYL-L-ALANINE AMIDASE"/>
    <property type="match status" value="1"/>
</dbReference>
<dbReference type="Pfam" id="PF01520">
    <property type="entry name" value="Amidase_3"/>
    <property type="match status" value="1"/>
</dbReference>
<gene>
    <name evidence="3" type="ORF">IAB37_09655</name>
</gene>
<dbReference type="PANTHER" id="PTHR30404:SF0">
    <property type="entry name" value="N-ACETYLMURAMOYL-L-ALANINE AMIDASE AMIC"/>
    <property type="match status" value="1"/>
</dbReference>
<dbReference type="GO" id="GO:0009253">
    <property type="term" value="P:peptidoglycan catabolic process"/>
    <property type="evidence" value="ECO:0007669"/>
    <property type="project" value="InterPro"/>
</dbReference>